<dbReference type="CDD" id="cd11062">
    <property type="entry name" value="CYP58-like"/>
    <property type="match status" value="1"/>
</dbReference>
<dbReference type="PRINTS" id="PR00385">
    <property type="entry name" value="P450"/>
</dbReference>
<dbReference type="Pfam" id="PF00067">
    <property type="entry name" value="p450"/>
    <property type="match status" value="1"/>
</dbReference>
<dbReference type="Gene3D" id="1.10.630.10">
    <property type="entry name" value="Cytochrome P450"/>
    <property type="match status" value="1"/>
</dbReference>
<keyword evidence="6 8" id="KW-0503">Monooxygenase</keyword>
<evidence type="ECO:0000256" key="4">
    <source>
        <dbReference type="ARBA" id="ARBA00023002"/>
    </source>
</evidence>
<keyword evidence="9" id="KW-0472">Membrane</keyword>
<dbReference type="Proteomes" id="UP000799536">
    <property type="component" value="Unassembled WGS sequence"/>
</dbReference>
<keyword evidence="5 7" id="KW-0408">Iron</keyword>
<proteinExistence type="inferred from homology"/>
<dbReference type="OrthoDB" id="3945418at2759"/>
<evidence type="ECO:0000256" key="6">
    <source>
        <dbReference type="ARBA" id="ARBA00023033"/>
    </source>
</evidence>
<keyword evidence="9" id="KW-1133">Transmembrane helix</keyword>
<keyword evidence="4 8" id="KW-0560">Oxidoreductase</keyword>
<name>A0A9P4JQX1_9PLEO</name>
<dbReference type="InterPro" id="IPR036396">
    <property type="entry name" value="Cyt_P450_sf"/>
</dbReference>
<comment type="similarity">
    <text evidence="2 8">Belongs to the cytochrome P450 family.</text>
</comment>
<evidence type="ECO:0000256" key="9">
    <source>
        <dbReference type="SAM" id="Phobius"/>
    </source>
</evidence>
<feature type="binding site" description="axial binding residue" evidence="7">
    <location>
        <position position="459"/>
    </location>
    <ligand>
        <name>heme</name>
        <dbReference type="ChEBI" id="CHEBI:30413"/>
    </ligand>
    <ligandPart>
        <name>Fe</name>
        <dbReference type="ChEBI" id="CHEBI:18248"/>
    </ligandPart>
</feature>
<evidence type="ECO:0000256" key="2">
    <source>
        <dbReference type="ARBA" id="ARBA00010617"/>
    </source>
</evidence>
<keyword evidence="11" id="KW-1185">Reference proteome</keyword>
<sequence>MTQLLTYIVSLSTAAALYCIGLVLYRLFFHPLASFPGPKLAAVTLWYERYFDIFKSPGGTYMHEIDRIHEKYGPIVRVNPHELHIKDSEYYDVLFCSPSQGIRNKYITTRNMSGGPLGLHSTLDHEQHRKRRAAINPLFSKKSVLAAEPMVQDMVNKLCAYFLSASSEGKVIDLKSAFGALAEDVVQEYSLKANMGYLDDEQRALEWRETFDGIIGATSIGKQFGWVRPLMMSLPLGVLRWLSPPAARLMEFQNKLHKQAVAAISEFSNHNTHEKKAKLDKRQHENPLFKAILAASHLPDDDKMPMRIRDEALTVVGAGGDTTARVLSYMTFFMGLHKDTILPKLRKELESVMADPNMGLDWKTAEQLPYLTAVIKESLRITTTIVSRLPLLSPIPITYKSYTIPPNTPISMSPRDVLLDPSIFPSPLTFDPSRWLPSNPDLPRLNRFFVPFSRGSRMCIGLNLAYAELYLAAGCVFRRFDVEVWDTEWERDLEVVSDFFVGEPRKGSRGIRAKMRAVEGYQGIRS</sequence>
<dbReference type="GO" id="GO:0020037">
    <property type="term" value="F:heme binding"/>
    <property type="evidence" value="ECO:0007669"/>
    <property type="project" value="InterPro"/>
</dbReference>
<dbReference type="AlphaFoldDB" id="A0A9P4JQX1"/>
<feature type="transmembrane region" description="Helical" evidence="9">
    <location>
        <begin position="6"/>
        <end position="29"/>
    </location>
</feature>
<keyword evidence="7 8" id="KW-0349">Heme</keyword>
<evidence type="ECO:0000313" key="10">
    <source>
        <dbReference type="EMBL" id="KAF2202754.1"/>
    </source>
</evidence>
<evidence type="ECO:0000256" key="8">
    <source>
        <dbReference type="RuleBase" id="RU000461"/>
    </source>
</evidence>
<organism evidence="10 11">
    <name type="scientific">Delitschia confertaspora ATCC 74209</name>
    <dbReference type="NCBI Taxonomy" id="1513339"/>
    <lineage>
        <taxon>Eukaryota</taxon>
        <taxon>Fungi</taxon>
        <taxon>Dikarya</taxon>
        <taxon>Ascomycota</taxon>
        <taxon>Pezizomycotina</taxon>
        <taxon>Dothideomycetes</taxon>
        <taxon>Pleosporomycetidae</taxon>
        <taxon>Pleosporales</taxon>
        <taxon>Delitschiaceae</taxon>
        <taxon>Delitschia</taxon>
    </lineage>
</organism>
<dbReference type="GO" id="GO:0004497">
    <property type="term" value="F:monooxygenase activity"/>
    <property type="evidence" value="ECO:0007669"/>
    <property type="project" value="UniProtKB-KW"/>
</dbReference>
<dbReference type="PROSITE" id="PS00086">
    <property type="entry name" value="CYTOCHROME_P450"/>
    <property type="match status" value="1"/>
</dbReference>
<dbReference type="GO" id="GO:0005506">
    <property type="term" value="F:iron ion binding"/>
    <property type="evidence" value="ECO:0007669"/>
    <property type="project" value="InterPro"/>
</dbReference>
<comment type="caution">
    <text evidence="10">The sequence shown here is derived from an EMBL/GenBank/DDBJ whole genome shotgun (WGS) entry which is preliminary data.</text>
</comment>
<dbReference type="GO" id="GO:0016705">
    <property type="term" value="F:oxidoreductase activity, acting on paired donors, with incorporation or reduction of molecular oxygen"/>
    <property type="evidence" value="ECO:0007669"/>
    <property type="project" value="InterPro"/>
</dbReference>
<keyword evidence="3 7" id="KW-0479">Metal-binding</keyword>
<dbReference type="PANTHER" id="PTHR24305:SF157">
    <property type="entry name" value="N-ACETYLTRYPTOPHAN 6-HYDROXYLASE IVOC-RELATED"/>
    <property type="match status" value="1"/>
</dbReference>
<evidence type="ECO:0000313" key="11">
    <source>
        <dbReference type="Proteomes" id="UP000799536"/>
    </source>
</evidence>
<keyword evidence="9" id="KW-0812">Transmembrane</keyword>
<dbReference type="PRINTS" id="PR00463">
    <property type="entry name" value="EP450I"/>
</dbReference>
<gene>
    <name evidence="10" type="ORF">GQ43DRAFT_413025</name>
</gene>
<dbReference type="InterPro" id="IPR001128">
    <property type="entry name" value="Cyt_P450"/>
</dbReference>
<evidence type="ECO:0000256" key="7">
    <source>
        <dbReference type="PIRSR" id="PIRSR602401-1"/>
    </source>
</evidence>
<protein>
    <submittedName>
        <fullName evidence="10">Cytochrome P450</fullName>
    </submittedName>
</protein>
<dbReference type="SUPFAM" id="SSF48264">
    <property type="entry name" value="Cytochrome P450"/>
    <property type="match status" value="1"/>
</dbReference>
<dbReference type="EMBL" id="ML993925">
    <property type="protein sequence ID" value="KAF2202754.1"/>
    <property type="molecule type" value="Genomic_DNA"/>
</dbReference>
<reference evidence="10" key="1">
    <citation type="journal article" date="2020" name="Stud. Mycol.">
        <title>101 Dothideomycetes genomes: a test case for predicting lifestyles and emergence of pathogens.</title>
        <authorList>
            <person name="Haridas S."/>
            <person name="Albert R."/>
            <person name="Binder M."/>
            <person name="Bloem J."/>
            <person name="Labutti K."/>
            <person name="Salamov A."/>
            <person name="Andreopoulos B."/>
            <person name="Baker S."/>
            <person name="Barry K."/>
            <person name="Bills G."/>
            <person name="Bluhm B."/>
            <person name="Cannon C."/>
            <person name="Castanera R."/>
            <person name="Culley D."/>
            <person name="Daum C."/>
            <person name="Ezra D."/>
            <person name="Gonzalez J."/>
            <person name="Henrissat B."/>
            <person name="Kuo A."/>
            <person name="Liang C."/>
            <person name="Lipzen A."/>
            <person name="Lutzoni F."/>
            <person name="Magnuson J."/>
            <person name="Mondo S."/>
            <person name="Nolan M."/>
            <person name="Ohm R."/>
            <person name="Pangilinan J."/>
            <person name="Park H.-J."/>
            <person name="Ramirez L."/>
            <person name="Alfaro M."/>
            <person name="Sun H."/>
            <person name="Tritt A."/>
            <person name="Yoshinaga Y."/>
            <person name="Zwiers L.-H."/>
            <person name="Turgeon B."/>
            <person name="Goodwin S."/>
            <person name="Spatafora J."/>
            <person name="Crous P."/>
            <person name="Grigoriev I."/>
        </authorList>
    </citation>
    <scope>NUCLEOTIDE SEQUENCE</scope>
    <source>
        <strain evidence="10">ATCC 74209</strain>
    </source>
</reference>
<evidence type="ECO:0000256" key="5">
    <source>
        <dbReference type="ARBA" id="ARBA00023004"/>
    </source>
</evidence>
<dbReference type="InterPro" id="IPR017972">
    <property type="entry name" value="Cyt_P450_CS"/>
</dbReference>
<comment type="cofactor">
    <cofactor evidence="1 7">
        <name>heme</name>
        <dbReference type="ChEBI" id="CHEBI:30413"/>
    </cofactor>
</comment>
<dbReference type="InterPro" id="IPR002401">
    <property type="entry name" value="Cyt_P450_E_grp-I"/>
</dbReference>
<evidence type="ECO:0000256" key="3">
    <source>
        <dbReference type="ARBA" id="ARBA00022723"/>
    </source>
</evidence>
<dbReference type="InterPro" id="IPR050121">
    <property type="entry name" value="Cytochrome_P450_monoxygenase"/>
</dbReference>
<accession>A0A9P4JQX1</accession>
<evidence type="ECO:0000256" key="1">
    <source>
        <dbReference type="ARBA" id="ARBA00001971"/>
    </source>
</evidence>
<dbReference type="PANTHER" id="PTHR24305">
    <property type="entry name" value="CYTOCHROME P450"/>
    <property type="match status" value="1"/>
</dbReference>